<dbReference type="Pfam" id="PF00873">
    <property type="entry name" value="ACR_tran"/>
    <property type="match status" value="2"/>
</dbReference>
<dbReference type="Gene3D" id="3.30.2090.10">
    <property type="entry name" value="Multidrug efflux transporter AcrB TolC docking domain, DN and DC subdomains"/>
    <property type="match status" value="2"/>
</dbReference>
<evidence type="ECO:0000256" key="5">
    <source>
        <dbReference type="ARBA" id="ARBA00022692"/>
    </source>
</evidence>
<dbReference type="GO" id="GO:0005886">
    <property type="term" value="C:plasma membrane"/>
    <property type="evidence" value="ECO:0007669"/>
    <property type="project" value="UniProtKB-SubCell"/>
</dbReference>
<dbReference type="Proteomes" id="UP000010798">
    <property type="component" value="Chromosome"/>
</dbReference>
<keyword evidence="3" id="KW-1003">Cell membrane</keyword>
<feature type="transmembrane region" description="Helical" evidence="8">
    <location>
        <begin position="375"/>
        <end position="394"/>
    </location>
</feature>
<dbReference type="KEGG" id="saci:Sinac_7475"/>
<name>L0DQ60_SINAD</name>
<keyword evidence="10" id="KW-1185">Reference proteome</keyword>
<dbReference type="PANTHER" id="PTHR32063">
    <property type="match status" value="1"/>
</dbReference>
<feature type="transmembrane region" description="Helical" evidence="8">
    <location>
        <begin position="401"/>
        <end position="423"/>
    </location>
</feature>
<feature type="transmembrane region" description="Helical" evidence="8">
    <location>
        <begin position="508"/>
        <end position="532"/>
    </location>
</feature>
<dbReference type="Gene3D" id="3.30.70.1430">
    <property type="entry name" value="Multidrug efflux transporter AcrB pore domain"/>
    <property type="match status" value="2"/>
</dbReference>
<dbReference type="InterPro" id="IPR027463">
    <property type="entry name" value="AcrB_DN_DC_subdom"/>
</dbReference>
<keyword evidence="4" id="KW-0997">Cell inner membrane</keyword>
<dbReference type="Gene3D" id="3.30.70.1320">
    <property type="entry name" value="Multidrug efflux transporter AcrB pore domain like"/>
    <property type="match status" value="1"/>
</dbReference>
<evidence type="ECO:0000256" key="1">
    <source>
        <dbReference type="ARBA" id="ARBA00004429"/>
    </source>
</evidence>
<dbReference type="OrthoDB" id="220575at2"/>
<keyword evidence="5 8" id="KW-0812">Transmembrane</keyword>
<dbReference type="InterPro" id="IPR001036">
    <property type="entry name" value="Acrflvin-R"/>
</dbReference>
<dbReference type="PRINTS" id="PR00702">
    <property type="entry name" value="ACRIFLAVINRP"/>
</dbReference>
<dbReference type="EMBL" id="CP003364">
    <property type="protein sequence ID" value="AGA31509.1"/>
    <property type="molecule type" value="Genomic_DNA"/>
</dbReference>
<proteinExistence type="predicted"/>
<reference evidence="9 10" key="1">
    <citation type="submission" date="2012-02" db="EMBL/GenBank/DDBJ databases">
        <title>Complete sequence of chromosome of Singulisphaera acidiphila DSM 18658.</title>
        <authorList>
            <consortium name="US DOE Joint Genome Institute (JGI-PGF)"/>
            <person name="Lucas S."/>
            <person name="Copeland A."/>
            <person name="Lapidus A."/>
            <person name="Glavina del Rio T."/>
            <person name="Dalin E."/>
            <person name="Tice H."/>
            <person name="Bruce D."/>
            <person name="Goodwin L."/>
            <person name="Pitluck S."/>
            <person name="Peters L."/>
            <person name="Ovchinnikova G."/>
            <person name="Chertkov O."/>
            <person name="Kyrpides N."/>
            <person name="Mavromatis K."/>
            <person name="Ivanova N."/>
            <person name="Brettin T."/>
            <person name="Detter J.C."/>
            <person name="Han C."/>
            <person name="Larimer F."/>
            <person name="Land M."/>
            <person name="Hauser L."/>
            <person name="Markowitz V."/>
            <person name="Cheng J.-F."/>
            <person name="Hugenholtz P."/>
            <person name="Woyke T."/>
            <person name="Wu D."/>
            <person name="Tindall B."/>
            <person name="Pomrenke H."/>
            <person name="Brambilla E."/>
            <person name="Klenk H.-P."/>
            <person name="Eisen J.A."/>
        </authorList>
    </citation>
    <scope>NUCLEOTIDE SEQUENCE [LARGE SCALE GENOMIC DNA]</scope>
    <source>
        <strain evidence="10">ATCC BAA-1392 / DSM 18658 / VKM B-2454 / MOB10</strain>
    </source>
</reference>
<evidence type="ECO:0000256" key="4">
    <source>
        <dbReference type="ARBA" id="ARBA00022519"/>
    </source>
</evidence>
<dbReference type="FunFam" id="3.30.70.1430:FF:000001">
    <property type="entry name" value="Efflux pump membrane transporter"/>
    <property type="match status" value="1"/>
</dbReference>
<feature type="transmembrane region" description="Helical" evidence="8">
    <location>
        <begin position="472"/>
        <end position="496"/>
    </location>
</feature>
<evidence type="ECO:0000256" key="6">
    <source>
        <dbReference type="ARBA" id="ARBA00022989"/>
    </source>
</evidence>
<gene>
    <name evidence="9" type="ordered locus">Sinac_7475</name>
</gene>
<dbReference type="AlphaFoldDB" id="L0DQ60"/>
<evidence type="ECO:0000313" key="9">
    <source>
        <dbReference type="EMBL" id="AGA31509.1"/>
    </source>
</evidence>
<dbReference type="SUPFAM" id="SSF82693">
    <property type="entry name" value="Multidrug efflux transporter AcrB pore domain, PN1, PN2, PC1 and PC2 subdomains"/>
    <property type="match status" value="4"/>
</dbReference>
<feature type="transmembrane region" description="Helical" evidence="8">
    <location>
        <begin position="544"/>
        <end position="567"/>
    </location>
</feature>
<feature type="transmembrane region" description="Helical" evidence="8">
    <location>
        <begin position="573"/>
        <end position="593"/>
    </location>
</feature>
<feature type="transmembrane region" description="Helical" evidence="8">
    <location>
        <begin position="1010"/>
        <end position="1031"/>
    </location>
</feature>
<dbReference type="PANTHER" id="PTHR32063:SF11">
    <property type="entry name" value="CATION OR DRUG EFFLUX SYSTEM PROTEIN"/>
    <property type="match status" value="1"/>
</dbReference>
<feature type="transmembrane region" description="Helical" evidence="8">
    <location>
        <begin position="1043"/>
        <end position="1069"/>
    </location>
</feature>
<evidence type="ECO:0000256" key="8">
    <source>
        <dbReference type="SAM" id="Phobius"/>
    </source>
</evidence>
<evidence type="ECO:0000313" key="10">
    <source>
        <dbReference type="Proteomes" id="UP000010798"/>
    </source>
</evidence>
<feature type="transmembrane region" description="Helical" evidence="8">
    <location>
        <begin position="938"/>
        <end position="960"/>
    </location>
</feature>
<dbReference type="HOGENOM" id="CLU_002755_1_0_0"/>
<organism evidence="9 10">
    <name type="scientific">Singulisphaera acidiphila (strain ATCC BAA-1392 / DSM 18658 / VKM B-2454 / MOB10)</name>
    <dbReference type="NCBI Taxonomy" id="886293"/>
    <lineage>
        <taxon>Bacteria</taxon>
        <taxon>Pseudomonadati</taxon>
        <taxon>Planctomycetota</taxon>
        <taxon>Planctomycetia</taxon>
        <taxon>Isosphaerales</taxon>
        <taxon>Isosphaeraceae</taxon>
        <taxon>Singulisphaera</taxon>
    </lineage>
</organism>
<dbReference type="SUPFAM" id="SSF82714">
    <property type="entry name" value="Multidrug efflux transporter AcrB TolC docking domain, DN and DC subdomains"/>
    <property type="match status" value="2"/>
</dbReference>
<dbReference type="GO" id="GO:0042910">
    <property type="term" value="F:xenobiotic transmembrane transporter activity"/>
    <property type="evidence" value="ECO:0007669"/>
    <property type="project" value="TreeGrafter"/>
</dbReference>
<feature type="transmembrane region" description="Helical" evidence="8">
    <location>
        <begin position="966"/>
        <end position="989"/>
    </location>
</feature>
<keyword evidence="2" id="KW-0813">Transport</keyword>
<dbReference type="RefSeq" id="WP_015250574.1">
    <property type="nucleotide sequence ID" value="NC_019892.1"/>
</dbReference>
<dbReference type="Gene3D" id="3.30.70.1440">
    <property type="entry name" value="Multidrug efflux transporter AcrB pore domain"/>
    <property type="match status" value="1"/>
</dbReference>
<dbReference type="Gene3D" id="1.20.1640.10">
    <property type="entry name" value="Multidrug efflux transporter AcrB transmembrane domain"/>
    <property type="match status" value="2"/>
</dbReference>
<evidence type="ECO:0000256" key="3">
    <source>
        <dbReference type="ARBA" id="ARBA00022475"/>
    </source>
</evidence>
<evidence type="ECO:0000256" key="7">
    <source>
        <dbReference type="ARBA" id="ARBA00023136"/>
    </source>
</evidence>
<dbReference type="eggNOG" id="COG0841">
    <property type="taxonomic scope" value="Bacteria"/>
</dbReference>
<dbReference type="SUPFAM" id="SSF82866">
    <property type="entry name" value="Multidrug efflux transporter AcrB transmembrane domain"/>
    <property type="match status" value="2"/>
</dbReference>
<protein>
    <submittedName>
        <fullName evidence="9">Cation/multidrug efflux pump</fullName>
    </submittedName>
</protein>
<dbReference type="STRING" id="886293.Sinac_7475"/>
<evidence type="ECO:0000256" key="2">
    <source>
        <dbReference type="ARBA" id="ARBA00022448"/>
    </source>
</evidence>
<keyword evidence="7 8" id="KW-0472">Membrane</keyword>
<feature type="transmembrane region" description="Helical" evidence="8">
    <location>
        <begin position="913"/>
        <end position="931"/>
    </location>
</feature>
<feature type="transmembrane region" description="Helical" evidence="8">
    <location>
        <begin position="12"/>
        <end position="34"/>
    </location>
</feature>
<accession>L0DQ60</accession>
<comment type="subcellular location">
    <subcellularLocation>
        <location evidence="1">Cell inner membrane</location>
        <topology evidence="1">Multi-pass membrane protein</topology>
    </subcellularLocation>
</comment>
<dbReference type="FunFam" id="1.20.1640.10:FF:000001">
    <property type="entry name" value="Efflux pump membrane transporter"/>
    <property type="match status" value="1"/>
</dbReference>
<keyword evidence="6 8" id="KW-1133">Transmembrane helix</keyword>
<sequence length="1089" mass="117210">MISRFFIDRPIFASVLSIIFVLAGGVAVFTLPVAQYPDVTPPTVLVTALYPGANAQTVRDTVAAPIEAQVSGVEGMMYMSSQCTNDGAYNLTVTFKLGVNSDMAQVLVQNRVSLAQPVIPALVQSEGLNVKKMSPNTMMIVNLISPDGRYDSTFLSNYATIYIKDELGRLPGIAGITYLGQRDYSLRAWLDPDKLAALNLSAGDVVNAINQQNLQVAAGQIGQQPVPRGQQFQLTINTLGRLTEPEQFGDIILKAGPSMSGTQPTLGAMNGQTSTNTSGSQVSQGIPQAMTTGIVRLRDVARVELGSQQYDQSCTLDGQPSVALSVYQLPGSNALDTAAGVYAKVKELKTRFPEGMDYRIVYDTTPFISESVHEVFNTLRDAVILVAIVVLVFLQNWRAALIPLIAVPVAIVGTFAVMAALGYSLNNLSLFGLVLAIGIVVDDAIVVVENVERWLEQGLSPRDAANRAMDEVTGPVIAVALVLCAVFVPCAFLGGVTGQFFRQFAVTIAVSTVISAFNSLTLSPALAAILLQPRDAHRDPLTRLLDLVLGWFFRLFNATFGAGTALYTRLVGSLLRVSFIALLVYAGLLVLTYREFKNAPTGFIPQQDKGYLLLNVQLPDSASVERTQTVMAQIEALAHDTPGVEHTVGISGQSLILNANAPNLGSLYVMLKEFAQRTGPTLTADAIAATLRERCRREVRGAVVSAFGAPPIDGLGTTGGFKLIIEDRGNLGLGTLQRVSDQIVGRGNKTPGLQGLFNSSRSDTPWLYLDIDRTKCEALGLSVSDVFTTLQFYLGSYYVNNFNEFGRTWQVNVQADQQFRAGVQDIRQLQVRSSQGQMIRLGTLLSARNISGPVSVLRYNMYSATAIIGNTAPGTSSGQAIALMQEIAGKEMPRSMAFDWTELTYLQLQAGNTAMYVFALAVVLVFLVLAAQYESWSLPLAVILVVPMCLLCSIVGVSLAQMEVNIFTQIGFVVLVGLASKNAILIVEFAKQRQEAGVPRREATLEASRLRLRPILMTSLAFILGVVPLVLAQGAGAEMRRALGQAVFSGMLGVTAFGIFLTPVFFYVIQGFSGVKHEDSPPKDHAPPS</sequence>